<organism evidence="2 3">
    <name type="scientific">Bifidobacterium boum</name>
    <dbReference type="NCBI Taxonomy" id="78343"/>
    <lineage>
        <taxon>Bacteria</taxon>
        <taxon>Bacillati</taxon>
        <taxon>Actinomycetota</taxon>
        <taxon>Actinomycetes</taxon>
        <taxon>Bifidobacteriales</taxon>
        <taxon>Bifidobacteriaceae</taxon>
        <taxon>Bifidobacterium</taxon>
    </lineage>
</organism>
<evidence type="ECO:0000313" key="2">
    <source>
        <dbReference type="EMBL" id="NMF02964.1"/>
    </source>
</evidence>
<feature type="compositionally biased region" description="Acidic residues" evidence="1">
    <location>
        <begin position="59"/>
        <end position="73"/>
    </location>
</feature>
<dbReference type="AlphaFoldDB" id="A0A848D4L9"/>
<evidence type="ECO:0000256" key="1">
    <source>
        <dbReference type="SAM" id="MobiDB-lite"/>
    </source>
</evidence>
<accession>A0A848D4L9</accession>
<protein>
    <submittedName>
        <fullName evidence="2">Uncharacterized protein</fullName>
    </submittedName>
</protein>
<dbReference type="EMBL" id="JABAGJ010000009">
    <property type="protein sequence ID" value="NMF02964.1"/>
    <property type="molecule type" value="Genomic_DNA"/>
</dbReference>
<feature type="region of interest" description="Disordered" evidence="1">
    <location>
        <begin position="58"/>
        <end position="79"/>
    </location>
</feature>
<name>A0A848D4L9_9BIFI</name>
<dbReference type="Proteomes" id="UP000583419">
    <property type="component" value="Unassembled WGS sequence"/>
</dbReference>
<reference evidence="2 3" key="1">
    <citation type="submission" date="2020-04" db="EMBL/GenBank/DDBJ databases">
        <authorList>
            <person name="Hitch T.C.A."/>
            <person name="Wylensek D."/>
            <person name="Clavel T."/>
        </authorList>
    </citation>
    <scope>NUCLEOTIDE SEQUENCE [LARGE SCALE GENOMIC DNA]</scope>
    <source>
        <strain evidence="2 3">WCA-130-P53-4B</strain>
    </source>
</reference>
<gene>
    <name evidence="2" type="ORF">HF843_07285</name>
</gene>
<evidence type="ECO:0000313" key="3">
    <source>
        <dbReference type="Proteomes" id="UP000583419"/>
    </source>
</evidence>
<comment type="caution">
    <text evidence="2">The sequence shown here is derived from an EMBL/GenBank/DDBJ whole genome shotgun (WGS) entry which is preliminary data.</text>
</comment>
<proteinExistence type="predicted"/>
<sequence>MKFDDCGVKYGWAGNQAVLYAEPEALTSREGYDEFLKKLSDLPVPSFLKPMKEEIVESAGEDAAAEAVEQEDPEDKKKTPAFLNVAKKAKKVLESGADAIEKVGKQVAVKSEEIFRNKSLMKRQMLFYGAIHLYKDGLENFMNQ</sequence>